<dbReference type="Pfam" id="PF00263">
    <property type="entry name" value="Secretin"/>
    <property type="match status" value="1"/>
</dbReference>
<dbReference type="AlphaFoldDB" id="A0AAP9G8L8"/>
<dbReference type="Pfam" id="PF13629">
    <property type="entry name" value="T2SS-T3SS_pil_N"/>
    <property type="match status" value="1"/>
</dbReference>
<dbReference type="InterPro" id="IPR032789">
    <property type="entry name" value="T2SS-T3SS_pil_N"/>
</dbReference>
<evidence type="ECO:0000259" key="4">
    <source>
        <dbReference type="Pfam" id="PF13629"/>
    </source>
</evidence>
<keyword evidence="2" id="KW-0732">Signal</keyword>
<dbReference type="PRINTS" id="PR00811">
    <property type="entry name" value="BCTERIALGSPD"/>
</dbReference>
<evidence type="ECO:0000313" key="8">
    <source>
        <dbReference type="Proteomes" id="UP000390336"/>
    </source>
</evidence>
<evidence type="ECO:0000259" key="3">
    <source>
        <dbReference type="Pfam" id="PF00263"/>
    </source>
</evidence>
<sequence length="442" mass="47992">MKTITRFSIYCLMLVSTALQAQGITTLSAGGARTLSFKAEVDSVFVSNQKVADYQVIDAHKVVLLGKSEGEASFIVFDRDGSELINQTLIVSKSYRNIEQQIQVQYPYSDVQVNGIGSNVVLSGIAPSDNERDNIYTLVGELLGKSSSNHDFEMPELDSSTEDLQVDFMSRPTYQGVVNNIEVTATKQVNVKLTIAEVSHSFIQDFGIKMGSGGDVGIFVDQLTSFSADDIVSVISAVGSDKVGQVLAEPNLSVISGEQASFLVGGEMPVVTVVDGASDVDYKEFGVRLDLMAKVLRNDKIKLALSPEVSSLDNTYTSEVFDLPAFKTRRAQTTVELGDGQSFVLGGLLNSEERESLTRIPFIGDIPVLGALFRHTGTERNKTELVIVATVNLVKPVKANQIQLPTMEKTGTLRRFFALDGSYDKAQDQWAGEVLNAGGFRQ</sequence>
<evidence type="ECO:0000313" key="5">
    <source>
        <dbReference type="EMBL" id="AYO12972.1"/>
    </source>
</evidence>
<dbReference type="GO" id="GO:0015627">
    <property type="term" value="C:type II protein secretion system complex"/>
    <property type="evidence" value="ECO:0007669"/>
    <property type="project" value="TreeGrafter"/>
</dbReference>
<dbReference type="PANTHER" id="PTHR30332">
    <property type="entry name" value="PROBABLE GENERAL SECRETION PATHWAY PROTEIN D"/>
    <property type="match status" value="1"/>
</dbReference>
<feature type="domain" description="Pilus formation protein N-terminal" evidence="4">
    <location>
        <begin position="25"/>
        <end position="91"/>
    </location>
</feature>
<feature type="domain" description="Type II/III secretion system secretin-like" evidence="3">
    <location>
        <begin position="240"/>
        <end position="394"/>
    </location>
</feature>
<evidence type="ECO:0000313" key="6">
    <source>
        <dbReference type="EMBL" id="QGH45651.1"/>
    </source>
</evidence>
<name>A0AAP9G8L8_9VIBR</name>
<dbReference type="EMBL" id="CP033137">
    <property type="protein sequence ID" value="AYO12972.1"/>
    <property type="molecule type" value="Genomic_DNA"/>
</dbReference>
<protein>
    <submittedName>
        <fullName evidence="6">General secretion pathway protein GspD</fullName>
    </submittedName>
</protein>
<reference evidence="5 7" key="2">
    <citation type="submission" date="2018-10" db="EMBL/GenBank/DDBJ databases">
        <title>Whole Genome of Vibrio owensii strain 170502, isolated from Acute Hepatopancreatic Necrosis Disease (AHPND) shrimp.</title>
        <authorList>
            <person name="Yan M."/>
            <person name="Wang X."/>
            <person name="Wang Y."/>
        </authorList>
    </citation>
    <scope>NUCLEOTIDE SEQUENCE [LARGE SCALE GENOMIC DNA]</scope>
    <source>
        <strain evidence="5 7">1700302</strain>
    </source>
</reference>
<keyword evidence="7" id="KW-1185">Reference proteome</keyword>
<dbReference type="EMBL" id="CP045859">
    <property type="protein sequence ID" value="QGH45651.1"/>
    <property type="molecule type" value="Genomic_DNA"/>
</dbReference>
<reference evidence="6 8" key="1">
    <citation type="journal article" date="2015" name="Genome Announc.">
        <title>Draft Genome Sequence of Vibrio owensii Strain SH-14, Which Causes Shrimp Acute Hepatopancreatic Necrosis Disease.</title>
        <authorList>
            <person name="Liu L."/>
            <person name="Xiao J."/>
            <person name="Xia X."/>
            <person name="Pan Y."/>
            <person name="Yan S."/>
            <person name="Wang Y."/>
        </authorList>
    </citation>
    <scope>NUCLEOTIDE SEQUENCE [LARGE SCALE GENOMIC DNA]</scope>
    <source>
        <strain evidence="6 8">SH14</strain>
    </source>
</reference>
<dbReference type="Proteomes" id="UP000390336">
    <property type="component" value="Chromosome 1"/>
</dbReference>
<evidence type="ECO:0000256" key="2">
    <source>
        <dbReference type="SAM" id="SignalP"/>
    </source>
</evidence>
<proteinExistence type="inferred from homology"/>
<dbReference type="RefSeq" id="WP_054824646.1">
    <property type="nucleotide sequence ID" value="NZ_CP033137.1"/>
</dbReference>
<feature type="signal peptide" evidence="2">
    <location>
        <begin position="1"/>
        <end position="21"/>
    </location>
</feature>
<feature type="chain" id="PRO_5043017014" evidence="2">
    <location>
        <begin position="22"/>
        <end position="442"/>
    </location>
</feature>
<dbReference type="Proteomes" id="UP000272136">
    <property type="component" value="Chromosome 1"/>
</dbReference>
<dbReference type="InterPro" id="IPR001775">
    <property type="entry name" value="GspD/PilQ"/>
</dbReference>
<gene>
    <name evidence="6" type="ORF">APZ19_00055</name>
    <name evidence="5" type="ORF">D0812_00055</name>
</gene>
<accession>A0AAP9G8L8</accession>
<evidence type="ECO:0000256" key="1">
    <source>
        <dbReference type="RuleBase" id="RU004003"/>
    </source>
</evidence>
<evidence type="ECO:0000313" key="7">
    <source>
        <dbReference type="Proteomes" id="UP000272136"/>
    </source>
</evidence>
<comment type="similarity">
    <text evidence="1">Belongs to the bacterial secretin family.</text>
</comment>
<reference evidence="6" key="3">
    <citation type="submission" date="2019-11" db="EMBL/GenBank/DDBJ databases">
        <title>Complete genome sequence of Vibrio owensii SH-14 isolated from shrimp with acute hepatopancreatic necrosis diease.</title>
        <authorList>
            <person name="Liang X."/>
            <person name="Wang Y."/>
        </authorList>
    </citation>
    <scope>NUCLEOTIDE SEQUENCE</scope>
    <source>
        <strain evidence="6">SH14</strain>
    </source>
</reference>
<dbReference type="InterPro" id="IPR050810">
    <property type="entry name" value="Bact_Secretion_Sys_Channel"/>
</dbReference>
<dbReference type="InterPro" id="IPR004846">
    <property type="entry name" value="T2SS/T3SS_dom"/>
</dbReference>
<organism evidence="6 8">
    <name type="scientific">Vibrio owensii</name>
    <dbReference type="NCBI Taxonomy" id="696485"/>
    <lineage>
        <taxon>Bacteria</taxon>
        <taxon>Pseudomonadati</taxon>
        <taxon>Pseudomonadota</taxon>
        <taxon>Gammaproteobacteria</taxon>
        <taxon>Vibrionales</taxon>
        <taxon>Vibrionaceae</taxon>
        <taxon>Vibrio</taxon>
    </lineage>
</organism>
<dbReference type="PANTHER" id="PTHR30332:SF17">
    <property type="entry name" value="TYPE IV PILIATION SYSTEM PROTEIN DR_0774-RELATED"/>
    <property type="match status" value="1"/>
</dbReference>
<dbReference type="GO" id="GO:0009306">
    <property type="term" value="P:protein secretion"/>
    <property type="evidence" value="ECO:0007669"/>
    <property type="project" value="InterPro"/>
</dbReference>